<feature type="compositionally biased region" description="Basic residues" evidence="1">
    <location>
        <begin position="181"/>
        <end position="190"/>
    </location>
</feature>
<protein>
    <submittedName>
        <fullName evidence="3">Uncharacterized protein</fullName>
    </submittedName>
</protein>
<keyword evidence="2" id="KW-1133">Transmembrane helix</keyword>
<keyword evidence="4" id="KW-1185">Reference proteome</keyword>
<feature type="transmembrane region" description="Helical" evidence="2">
    <location>
        <begin position="95"/>
        <end position="120"/>
    </location>
</feature>
<name>A0A6S7BC95_9BURK</name>
<proteinExistence type="predicted"/>
<dbReference type="RefSeq" id="WP_175106239.1">
    <property type="nucleotide sequence ID" value="NZ_CADIKM010000019.1"/>
</dbReference>
<dbReference type="EMBL" id="CADIKM010000019">
    <property type="protein sequence ID" value="CAB3794588.1"/>
    <property type="molecule type" value="Genomic_DNA"/>
</dbReference>
<evidence type="ECO:0000256" key="2">
    <source>
        <dbReference type="SAM" id="Phobius"/>
    </source>
</evidence>
<keyword evidence="2" id="KW-0812">Transmembrane</keyword>
<evidence type="ECO:0000313" key="3">
    <source>
        <dbReference type="EMBL" id="CAB3794588.1"/>
    </source>
</evidence>
<organism evidence="3 4">
    <name type="scientific">Pararobbsia alpina</name>
    <dbReference type="NCBI Taxonomy" id="621374"/>
    <lineage>
        <taxon>Bacteria</taxon>
        <taxon>Pseudomonadati</taxon>
        <taxon>Pseudomonadota</taxon>
        <taxon>Betaproteobacteria</taxon>
        <taxon>Burkholderiales</taxon>
        <taxon>Burkholderiaceae</taxon>
        <taxon>Pararobbsia</taxon>
    </lineage>
</organism>
<sequence>MDMDTITRTELNSTLKVFGARIYASIDNLRDTLESFVVRAEEHDKARDAKLDLRDKVLDAKFAHMDERWRLTNLRVDEIASEMRDVKRTLSNQRYWIVGTAIGAVLGVGAFNATVLSNMIAAFESGKSISAAQAEIIQRSREMEQAIDHMRSRLEALPLPMPVSNPPNQSPPPSSRPQSASRRRRPWARR</sequence>
<dbReference type="AlphaFoldDB" id="A0A6S7BC95"/>
<dbReference type="Proteomes" id="UP000494115">
    <property type="component" value="Unassembled WGS sequence"/>
</dbReference>
<gene>
    <name evidence="3" type="ORF">LMG28138_03742</name>
</gene>
<evidence type="ECO:0000313" key="4">
    <source>
        <dbReference type="Proteomes" id="UP000494115"/>
    </source>
</evidence>
<feature type="region of interest" description="Disordered" evidence="1">
    <location>
        <begin position="155"/>
        <end position="190"/>
    </location>
</feature>
<feature type="compositionally biased region" description="Pro residues" evidence="1">
    <location>
        <begin position="159"/>
        <end position="175"/>
    </location>
</feature>
<evidence type="ECO:0000256" key="1">
    <source>
        <dbReference type="SAM" id="MobiDB-lite"/>
    </source>
</evidence>
<reference evidence="3 4" key="1">
    <citation type="submission" date="2020-04" db="EMBL/GenBank/DDBJ databases">
        <authorList>
            <person name="De Canck E."/>
        </authorList>
    </citation>
    <scope>NUCLEOTIDE SEQUENCE [LARGE SCALE GENOMIC DNA]</scope>
    <source>
        <strain evidence="3 4">LMG 28138</strain>
    </source>
</reference>
<accession>A0A6S7BC95</accession>
<keyword evidence="2" id="KW-0472">Membrane</keyword>